<keyword evidence="4" id="KW-1185">Reference proteome</keyword>
<dbReference type="GO" id="GO:0005764">
    <property type="term" value="C:lysosome"/>
    <property type="evidence" value="ECO:0007669"/>
    <property type="project" value="TreeGrafter"/>
</dbReference>
<dbReference type="Gene3D" id="2.40.70.10">
    <property type="entry name" value="Acid Proteases"/>
    <property type="match status" value="1"/>
</dbReference>
<dbReference type="PROSITE" id="PS51767">
    <property type="entry name" value="PEPTIDASE_A1"/>
    <property type="match status" value="1"/>
</dbReference>
<dbReference type="EMBL" id="UYYB01126435">
    <property type="protein sequence ID" value="VDM83946.1"/>
    <property type="molecule type" value="Genomic_DNA"/>
</dbReference>
<dbReference type="InterPro" id="IPR001461">
    <property type="entry name" value="Aspartic_peptidase_A1"/>
</dbReference>
<dbReference type="GO" id="GO:0004190">
    <property type="term" value="F:aspartic-type endopeptidase activity"/>
    <property type="evidence" value="ECO:0007669"/>
    <property type="project" value="InterPro"/>
</dbReference>
<dbReference type="OrthoDB" id="5874963at2759"/>
<dbReference type="InterPro" id="IPR033121">
    <property type="entry name" value="PEPTIDASE_A1"/>
</dbReference>
<dbReference type="AlphaFoldDB" id="A0A3P7JKD5"/>
<name>A0A3P7JKD5_STRVU</name>
<comment type="similarity">
    <text evidence="1">Belongs to the peptidase A1 family.</text>
</comment>
<evidence type="ECO:0000256" key="1">
    <source>
        <dbReference type="ARBA" id="ARBA00007447"/>
    </source>
</evidence>
<reference evidence="3 4" key="1">
    <citation type="submission" date="2018-11" db="EMBL/GenBank/DDBJ databases">
        <authorList>
            <consortium name="Pathogen Informatics"/>
        </authorList>
    </citation>
    <scope>NUCLEOTIDE SEQUENCE [LARGE SCALE GENOMIC DNA]</scope>
</reference>
<evidence type="ECO:0000313" key="3">
    <source>
        <dbReference type="EMBL" id="VDM83946.1"/>
    </source>
</evidence>
<dbReference type="PANTHER" id="PTHR47966:SF45">
    <property type="entry name" value="PEPTIDASE A1 DOMAIN-CONTAINING PROTEIN"/>
    <property type="match status" value="1"/>
</dbReference>
<protein>
    <recommendedName>
        <fullName evidence="2">Peptidase A1 domain-containing protein</fullName>
    </recommendedName>
</protein>
<sequence>MLGIFLFLIELAAALIIRQPLQKQLSKRIEMIQRGDYESYLARMNSLRALPPSVAPSRVLDYGDIEYVSNITIGTPQQQFVVIPDTGSADLWVPSDECK</sequence>
<dbReference type="InterPro" id="IPR021109">
    <property type="entry name" value="Peptidase_aspartic_dom_sf"/>
</dbReference>
<dbReference type="SUPFAM" id="SSF50630">
    <property type="entry name" value="Acid proteases"/>
    <property type="match status" value="1"/>
</dbReference>
<evidence type="ECO:0000259" key="2">
    <source>
        <dbReference type="PROSITE" id="PS51767"/>
    </source>
</evidence>
<dbReference type="Proteomes" id="UP000270094">
    <property type="component" value="Unassembled WGS sequence"/>
</dbReference>
<proteinExistence type="inferred from homology"/>
<accession>A0A3P7JKD5</accession>
<dbReference type="PANTHER" id="PTHR47966">
    <property type="entry name" value="BETA-SITE APP-CLEAVING ENZYME, ISOFORM A-RELATED"/>
    <property type="match status" value="1"/>
</dbReference>
<evidence type="ECO:0000313" key="4">
    <source>
        <dbReference type="Proteomes" id="UP000270094"/>
    </source>
</evidence>
<dbReference type="GO" id="GO:0006508">
    <property type="term" value="P:proteolysis"/>
    <property type="evidence" value="ECO:0007669"/>
    <property type="project" value="InterPro"/>
</dbReference>
<dbReference type="Pfam" id="PF00026">
    <property type="entry name" value="Asp"/>
    <property type="match status" value="1"/>
</dbReference>
<feature type="domain" description="Peptidase A1" evidence="2">
    <location>
        <begin position="67"/>
        <end position="99"/>
    </location>
</feature>
<gene>
    <name evidence="3" type="ORF">SVUK_LOCUS18944</name>
</gene>
<organism evidence="3 4">
    <name type="scientific">Strongylus vulgaris</name>
    <name type="common">Blood worm</name>
    <dbReference type="NCBI Taxonomy" id="40348"/>
    <lineage>
        <taxon>Eukaryota</taxon>
        <taxon>Metazoa</taxon>
        <taxon>Ecdysozoa</taxon>
        <taxon>Nematoda</taxon>
        <taxon>Chromadorea</taxon>
        <taxon>Rhabditida</taxon>
        <taxon>Rhabditina</taxon>
        <taxon>Rhabditomorpha</taxon>
        <taxon>Strongyloidea</taxon>
        <taxon>Strongylidae</taxon>
        <taxon>Strongylus</taxon>
    </lineage>
</organism>